<dbReference type="EMBL" id="LVVY01000065">
    <property type="protein sequence ID" value="OAM79015.1"/>
    <property type="molecule type" value="Genomic_DNA"/>
</dbReference>
<protein>
    <recommendedName>
        <fullName evidence="3">DUF2971 domain-containing protein</fullName>
    </recommendedName>
</protein>
<dbReference type="Proteomes" id="UP000078389">
    <property type="component" value="Unassembled WGS sequence"/>
</dbReference>
<dbReference type="AlphaFoldDB" id="A0A178I4A3"/>
<comment type="caution">
    <text evidence="1">The sequence shown here is derived from an EMBL/GenBank/DDBJ whole genome shotgun (WGS) entry which is preliminary data.</text>
</comment>
<gene>
    <name evidence="1" type="ORF">A3840_04125</name>
</gene>
<dbReference type="InterPro" id="IPR021352">
    <property type="entry name" value="DUF2971"/>
</dbReference>
<keyword evidence="2" id="KW-1185">Reference proteome</keyword>
<evidence type="ECO:0000313" key="1">
    <source>
        <dbReference type="EMBL" id="OAM79015.1"/>
    </source>
</evidence>
<sequence length="290" mass="32515">MAYFEYKPTTPLFYYTGIDAFENIVRSKKLWLTDVTASNDPREVNLGREMFSAAINALTEDDIPLLNRRDLAAFLADVLRFSRTSTCYTVCFALAGDELPMWREYATGGSGVSIAFRPTAMNAMPGRMQLVRYADETTPAVFRDAAIRAALTMGKPRSVSAILAASEAFATFTSLKHRTWAYEREVRMIFNQRDEKPDPNEILTQMVSAHPDGSIIEWAPPLTRESRGRTVKYFEFPFGRHTKNGPDPRRAIEHILLGPKCAMSAAEVTAILEAEGYEGFTIKASDCQIQ</sequence>
<evidence type="ECO:0008006" key="3">
    <source>
        <dbReference type="Google" id="ProtNLM"/>
    </source>
</evidence>
<dbReference type="Pfam" id="PF11185">
    <property type="entry name" value="DUF2971"/>
    <property type="match status" value="1"/>
</dbReference>
<dbReference type="RefSeq" id="WP_067452318.1">
    <property type="nucleotide sequence ID" value="NZ_LVVY01000065.1"/>
</dbReference>
<evidence type="ECO:0000313" key="2">
    <source>
        <dbReference type="Proteomes" id="UP000078389"/>
    </source>
</evidence>
<proteinExistence type="predicted"/>
<reference evidence="1 2" key="1">
    <citation type="submission" date="2016-03" db="EMBL/GenBank/DDBJ databases">
        <title>Genome sequencing of Devosia sp. S37.</title>
        <authorList>
            <person name="Mohd Nor M."/>
        </authorList>
    </citation>
    <scope>NUCLEOTIDE SEQUENCE [LARGE SCALE GENOMIC DNA]</scope>
    <source>
        <strain evidence="1 2">S37</strain>
    </source>
</reference>
<accession>A0A178I4A3</accession>
<dbReference type="OrthoDB" id="9795560at2"/>
<organism evidence="1 2">
    <name type="scientific">Devosia elaeis</name>
    <dbReference type="NCBI Taxonomy" id="1770058"/>
    <lineage>
        <taxon>Bacteria</taxon>
        <taxon>Pseudomonadati</taxon>
        <taxon>Pseudomonadota</taxon>
        <taxon>Alphaproteobacteria</taxon>
        <taxon>Hyphomicrobiales</taxon>
        <taxon>Devosiaceae</taxon>
        <taxon>Devosia</taxon>
    </lineage>
</organism>
<name>A0A178I4A3_9HYPH</name>